<keyword evidence="2" id="KW-1185">Reference proteome</keyword>
<comment type="caution">
    <text evidence="1">The sequence shown here is derived from an EMBL/GenBank/DDBJ whole genome shotgun (WGS) entry which is preliminary data.</text>
</comment>
<evidence type="ECO:0000313" key="1">
    <source>
        <dbReference type="EMBL" id="KJU86118.1"/>
    </source>
</evidence>
<sequence>MESSLPFGLYETPLMLLCALLDSGYQNCTSGWSCNPFATAIVRPALNMPSCRALYLEPL</sequence>
<evidence type="ECO:0000313" key="2">
    <source>
        <dbReference type="Proteomes" id="UP000033423"/>
    </source>
</evidence>
<gene>
    <name evidence="1" type="ORF">MBAV_001690</name>
</gene>
<reference evidence="1 2" key="1">
    <citation type="submission" date="2015-02" db="EMBL/GenBank/DDBJ databases">
        <title>Single-cell genomics of uncultivated deep-branching MTB reveals a conserved set of magnetosome genes.</title>
        <authorList>
            <person name="Kolinko S."/>
            <person name="Richter M."/>
            <person name="Glockner F.O."/>
            <person name="Brachmann A."/>
            <person name="Schuler D."/>
        </authorList>
    </citation>
    <scope>NUCLEOTIDE SEQUENCE [LARGE SCALE GENOMIC DNA]</scope>
    <source>
        <strain evidence="1">TM-1</strain>
    </source>
</reference>
<proteinExistence type="predicted"/>
<dbReference type="EMBL" id="LACI01000735">
    <property type="protein sequence ID" value="KJU86118.1"/>
    <property type="molecule type" value="Genomic_DNA"/>
</dbReference>
<organism evidence="1 2">
    <name type="scientific">Candidatus Magnetobacterium bavaricum</name>
    <dbReference type="NCBI Taxonomy" id="29290"/>
    <lineage>
        <taxon>Bacteria</taxon>
        <taxon>Pseudomonadati</taxon>
        <taxon>Nitrospirota</taxon>
        <taxon>Thermodesulfovibrionia</taxon>
        <taxon>Thermodesulfovibrionales</taxon>
        <taxon>Candidatus Magnetobacteriaceae</taxon>
        <taxon>Candidatus Magnetobacterium</taxon>
    </lineage>
</organism>
<dbReference type="Proteomes" id="UP000033423">
    <property type="component" value="Unassembled WGS sequence"/>
</dbReference>
<name>A0A0F3GZI4_9BACT</name>
<accession>A0A0F3GZI4</accession>
<dbReference type="AlphaFoldDB" id="A0A0F3GZI4"/>
<protein>
    <submittedName>
        <fullName evidence="1">Uncharacterized protein</fullName>
    </submittedName>
</protein>